<feature type="transmembrane region" description="Helical" evidence="4">
    <location>
        <begin position="178"/>
        <end position="201"/>
    </location>
</feature>
<sequence length="207" mass="22742">MPLLSLFCLISPRIWASFFSSIPAAMLLSYFGKKYFAIPRPAAVLDESLINVIGEKLTAHSSLPSGHTITIFTAIFAIIFCTLGIKSRLKNGLMLYLILFSIGLLVSLSRVAVGAHWPLDLILGMAFGYLAGFSGAYITYRYTNWWTRIVNNSYFLSATIFIFPVTLTFQVLNGNLPQLSIVQLAVFVGSTVSIIVLINAFGANDKD</sequence>
<keyword evidence="7" id="KW-1185">Reference proteome</keyword>
<evidence type="ECO:0000313" key="7">
    <source>
        <dbReference type="Proteomes" id="UP000008372"/>
    </source>
</evidence>
<feature type="transmembrane region" description="Helical" evidence="4">
    <location>
        <begin position="152"/>
        <end position="172"/>
    </location>
</feature>
<reference evidence="6 7" key="1">
    <citation type="journal article" date="2014" name="Environ. Microbiol.">
        <title>Comparative genomics of the marine bacterial genus Glaciecola reveals the high degree of genomic diversity and genomic characteristic for cold adaptation.</title>
        <authorList>
            <person name="Qin Q.L."/>
            <person name="Xie B.B."/>
            <person name="Yu Y."/>
            <person name="Shu Y.L."/>
            <person name="Rong J.C."/>
            <person name="Zhang Y.J."/>
            <person name="Zhao D.L."/>
            <person name="Chen X.L."/>
            <person name="Zhang X.Y."/>
            <person name="Chen B."/>
            <person name="Zhou B.C."/>
            <person name="Zhang Y.Z."/>
        </authorList>
    </citation>
    <scope>NUCLEOTIDE SEQUENCE [LARGE SCALE GENOMIC DNA]</scope>
    <source>
        <strain evidence="6 7">NO2</strain>
    </source>
</reference>
<keyword evidence="4" id="KW-0812">Transmembrane</keyword>
<feature type="transmembrane region" description="Helical" evidence="4">
    <location>
        <begin position="66"/>
        <end position="85"/>
    </location>
</feature>
<dbReference type="EC" id="3.6.1.27" evidence="1"/>
<accession>A0ABQ0I573</accession>
<comment type="catalytic activity">
    <reaction evidence="3">
        <text>di-trans,octa-cis-undecaprenyl diphosphate + H2O = di-trans,octa-cis-undecaprenyl phosphate + phosphate + H(+)</text>
        <dbReference type="Rhea" id="RHEA:28094"/>
        <dbReference type="ChEBI" id="CHEBI:15377"/>
        <dbReference type="ChEBI" id="CHEBI:15378"/>
        <dbReference type="ChEBI" id="CHEBI:43474"/>
        <dbReference type="ChEBI" id="CHEBI:58405"/>
        <dbReference type="ChEBI" id="CHEBI:60392"/>
        <dbReference type="EC" id="3.6.1.27"/>
    </reaction>
</comment>
<dbReference type="PANTHER" id="PTHR14969">
    <property type="entry name" value="SPHINGOSINE-1-PHOSPHATE PHOSPHOHYDROLASE"/>
    <property type="match status" value="1"/>
</dbReference>
<name>A0ABQ0I573_9ALTE</name>
<evidence type="ECO:0000259" key="5">
    <source>
        <dbReference type="SMART" id="SM00014"/>
    </source>
</evidence>
<dbReference type="Gene3D" id="1.20.144.10">
    <property type="entry name" value="Phosphatidic acid phosphatase type 2/haloperoxidase"/>
    <property type="match status" value="1"/>
</dbReference>
<feature type="transmembrane region" description="Helical" evidence="4">
    <location>
        <begin position="121"/>
        <end position="140"/>
    </location>
</feature>
<dbReference type="CDD" id="cd01610">
    <property type="entry name" value="PAP2_like"/>
    <property type="match status" value="1"/>
</dbReference>
<evidence type="ECO:0000256" key="1">
    <source>
        <dbReference type="ARBA" id="ARBA00012374"/>
    </source>
</evidence>
<dbReference type="SUPFAM" id="SSF48317">
    <property type="entry name" value="Acid phosphatase/Vanadium-dependent haloperoxidase"/>
    <property type="match status" value="1"/>
</dbReference>
<keyword evidence="4" id="KW-1133">Transmembrane helix</keyword>
<comment type="caution">
    <text evidence="6">The sequence shown here is derived from an EMBL/GenBank/DDBJ whole genome shotgun (WGS) entry which is preliminary data.</text>
</comment>
<dbReference type="InterPro" id="IPR000326">
    <property type="entry name" value="PAP2/HPO"/>
</dbReference>
<dbReference type="SMART" id="SM00014">
    <property type="entry name" value="acidPPc"/>
    <property type="match status" value="1"/>
</dbReference>
<evidence type="ECO:0000256" key="3">
    <source>
        <dbReference type="ARBA" id="ARBA00047594"/>
    </source>
</evidence>
<dbReference type="Pfam" id="PF01569">
    <property type="entry name" value="PAP2"/>
    <property type="match status" value="1"/>
</dbReference>
<dbReference type="InterPro" id="IPR036938">
    <property type="entry name" value="PAP2/HPO_sf"/>
</dbReference>
<gene>
    <name evidence="6" type="ORF">GAGA_1586</name>
</gene>
<evidence type="ECO:0000256" key="2">
    <source>
        <dbReference type="ARBA" id="ARBA00032707"/>
    </source>
</evidence>
<dbReference type="RefSeq" id="WP_008303168.1">
    <property type="nucleotide sequence ID" value="NZ_BAEK01000027.1"/>
</dbReference>
<organism evidence="6 7">
    <name type="scientific">Paraglaciecola agarilytica NO2</name>
    <dbReference type="NCBI Taxonomy" id="1125747"/>
    <lineage>
        <taxon>Bacteria</taxon>
        <taxon>Pseudomonadati</taxon>
        <taxon>Pseudomonadota</taxon>
        <taxon>Gammaproteobacteria</taxon>
        <taxon>Alteromonadales</taxon>
        <taxon>Alteromonadaceae</taxon>
        <taxon>Paraglaciecola</taxon>
    </lineage>
</organism>
<feature type="domain" description="Phosphatidic acid phosphatase type 2/haloperoxidase" evidence="5">
    <location>
        <begin position="21"/>
        <end position="136"/>
    </location>
</feature>
<keyword evidence="4" id="KW-0472">Membrane</keyword>
<evidence type="ECO:0000313" key="6">
    <source>
        <dbReference type="EMBL" id="GAC04442.1"/>
    </source>
</evidence>
<dbReference type="Proteomes" id="UP000008372">
    <property type="component" value="Unassembled WGS sequence"/>
</dbReference>
<dbReference type="EMBL" id="BAEK01000027">
    <property type="protein sequence ID" value="GAC04442.1"/>
    <property type="molecule type" value="Genomic_DNA"/>
</dbReference>
<dbReference type="PANTHER" id="PTHR14969:SF13">
    <property type="entry name" value="AT30094P"/>
    <property type="match status" value="1"/>
</dbReference>
<evidence type="ECO:0000256" key="4">
    <source>
        <dbReference type="SAM" id="Phobius"/>
    </source>
</evidence>
<proteinExistence type="predicted"/>
<protein>
    <recommendedName>
        <fullName evidence="1">undecaprenyl-diphosphate phosphatase</fullName>
        <ecNumber evidence="1">3.6.1.27</ecNumber>
    </recommendedName>
    <alternativeName>
        <fullName evidence="2">Undecaprenyl pyrophosphate phosphatase</fullName>
    </alternativeName>
</protein>
<feature type="transmembrane region" description="Helical" evidence="4">
    <location>
        <begin position="92"/>
        <end position="115"/>
    </location>
</feature>